<protein>
    <submittedName>
        <fullName evidence="1">Uncharacterized protein</fullName>
    </submittedName>
</protein>
<gene>
    <name evidence="1" type="ORF">OS493_034588</name>
</gene>
<sequence>MTSAKTKTQGGSSSLTVSSQVGAKVLGVFSVPLGVSGRLRDTTGAAAPPAVFNKRSDEISVPVAARDNVTVYQAVGECDNSDGNLTYTIKTARYVIKGKDAKFDNICKVSGRRNSTEHNWMLQHKLYVWEKKPTKWKTKGGKVLLNCNLLGESIERERPLSTGDLMDQKVLQVDEGIFLRSRAATYNGPSSSFCDFTSTDTCYNCLFDEENGKTFCEIMGSRYCTQCIKTSRQKEIDEEVTSALGIQSENGGGSSSFGDTFFHITQGSPTLAFSNDRRLFTRLHNLNSNSDYYINPTNGTETALASTQEMPCESGSSQVTLNDHNKNMHATSQSTPNYLQIPGVKQTKQGSLGKKRRKNGGTVKMKRKFVTFNGLPIEPPLITVDLSNQIMNHLVIKD</sequence>
<accession>A0A9W9ZW34</accession>
<organism evidence="1 2">
    <name type="scientific">Desmophyllum pertusum</name>
    <dbReference type="NCBI Taxonomy" id="174260"/>
    <lineage>
        <taxon>Eukaryota</taxon>
        <taxon>Metazoa</taxon>
        <taxon>Cnidaria</taxon>
        <taxon>Anthozoa</taxon>
        <taxon>Hexacorallia</taxon>
        <taxon>Scleractinia</taxon>
        <taxon>Caryophylliina</taxon>
        <taxon>Caryophylliidae</taxon>
        <taxon>Desmophyllum</taxon>
    </lineage>
</organism>
<reference evidence="1" key="1">
    <citation type="submission" date="2023-01" db="EMBL/GenBank/DDBJ databases">
        <title>Genome assembly of the deep-sea coral Lophelia pertusa.</title>
        <authorList>
            <person name="Herrera S."/>
            <person name="Cordes E."/>
        </authorList>
    </citation>
    <scope>NUCLEOTIDE SEQUENCE</scope>
    <source>
        <strain evidence="1">USNM1676648</strain>
        <tissue evidence="1">Polyp</tissue>
    </source>
</reference>
<dbReference type="EMBL" id="MU825445">
    <property type="protein sequence ID" value="KAJ7388956.1"/>
    <property type="molecule type" value="Genomic_DNA"/>
</dbReference>
<comment type="caution">
    <text evidence="1">The sequence shown here is derived from an EMBL/GenBank/DDBJ whole genome shotgun (WGS) entry which is preliminary data.</text>
</comment>
<dbReference type="OrthoDB" id="5967225at2759"/>
<dbReference type="Proteomes" id="UP001163046">
    <property type="component" value="Unassembled WGS sequence"/>
</dbReference>
<evidence type="ECO:0000313" key="2">
    <source>
        <dbReference type="Proteomes" id="UP001163046"/>
    </source>
</evidence>
<evidence type="ECO:0000313" key="1">
    <source>
        <dbReference type="EMBL" id="KAJ7388956.1"/>
    </source>
</evidence>
<dbReference type="AlphaFoldDB" id="A0A9W9ZW34"/>
<name>A0A9W9ZW34_9CNID</name>
<proteinExistence type="predicted"/>
<keyword evidence="2" id="KW-1185">Reference proteome</keyword>